<keyword evidence="2" id="KW-0805">Transcription regulation</keyword>
<reference evidence="8 9" key="1">
    <citation type="submission" date="2024-02" db="EMBL/GenBank/DDBJ databases">
        <title>Bacterial strain from lacustrine sediment.</title>
        <authorList>
            <person name="Petit C."/>
            <person name="Fadhlaoui K."/>
        </authorList>
    </citation>
    <scope>NUCLEOTIDE SEQUENCE [LARGE SCALE GENOMIC DNA]</scope>
    <source>
        <strain evidence="8 9">IPX-CK</strain>
    </source>
</reference>
<sequence length="160" mass="19382">MDIEEQYDKIYRYCYFKLRQQHIAEDIAQETFLRFLESATYRNTGQALQYLYTVARNLCIDEYRRKSYERLPEDEKDYHRRIHDSAEHDMEEKLLTSIAVREALEELREEDRELMLLRYVNEVPVSVISRLLGISRFAVYRRTQAILKSLQDKLGEEDFI</sequence>
<keyword evidence="5" id="KW-0804">Transcription</keyword>
<evidence type="ECO:0000256" key="1">
    <source>
        <dbReference type="ARBA" id="ARBA00010641"/>
    </source>
</evidence>
<dbReference type="PANTHER" id="PTHR43133">
    <property type="entry name" value="RNA POLYMERASE ECF-TYPE SIGMA FACTO"/>
    <property type="match status" value="1"/>
</dbReference>
<dbReference type="InterPro" id="IPR014284">
    <property type="entry name" value="RNA_pol_sigma-70_dom"/>
</dbReference>
<dbReference type="PANTHER" id="PTHR43133:SF8">
    <property type="entry name" value="RNA POLYMERASE SIGMA FACTOR HI_1459-RELATED"/>
    <property type="match status" value="1"/>
</dbReference>
<dbReference type="InterPro" id="IPR013249">
    <property type="entry name" value="RNA_pol_sigma70_r4_t2"/>
</dbReference>
<dbReference type="Proteomes" id="UP001451571">
    <property type="component" value="Chromosome"/>
</dbReference>
<dbReference type="Pfam" id="PF04542">
    <property type="entry name" value="Sigma70_r2"/>
    <property type="match status" value="1"/>
</dbReference>
<evidence type="ECO:0000259" key="6">
    <source>
        <dbReference type="Pfam" id="PF04542"/>
    </source>
</evidence>
<dbReference type="InterPro" id="IPR039425">
    <property type="entry name" value="RNA_pol_sigma-70-like"/>
</dbReference>
<dbReference type="SUPFAM" id="SSF88659">
    <property type="entry name" value="Sigma3 and sigma4 domains of RNA polymerase sigma factors"/>
    <property type="match status" value="1"/>
</dbReference>
<dbReference type="Pfam" id="PF08281">
    <property type="entry name" value="Sigma70_r4_2"/>
    <property type="match status" value="1"/>
</dbReference>
<organism evidence="8 9">
    <name type="scientific">Kineothrix sedimenti</name>
    <dbReference type="NCBI Taxonomy" id="3123317"/>
    <lineage>
        <taxon>Bacteria</taxon>
        <taxon>Bacillati</taxon>
        <taxon>Bacillota</taxon>
        <taxon>Clostridia</taxon>
        <taxon>Lachnospirales</taxon>
        <taxon>Lachnospiraceae</taxon>
        <taxon>Kineothrix</taxon>
    </lineage>
</organism>
<evidence type="ECO:0000256" key="5">
    <source>
        <dbReference type="ARBA" id="ARBA00023163"/>
    </source>
</evidence>
<feature type="domain" description="RNA polymerase sigma-70 region 2" evidence="6">
    <location>
        <begin position="5"/>
        <end position="67"/>
    </location>
</feature>
<accession>A0ABZ3EXH7</accession>
<evidence type="ECO:0000313" key="9">
    <source>
        <dbReference type="Proteomes" id="UP001451571"/>
    </source>
</evidence>
<protein>
    <submittedName>
        <fullName evidence="8">RNA polymerase sigma factor</fullName>
    </submittedName>
</protein>
<gene>
    <name evidence="8" type="ORF">V6984_04155</name>
</gene>
<evidence type="ECO:0000259" key="7">
    <source>
        <dbReference type="Pfam" id="PF08281"/>
    </source>
</evidence>
<dbReference type="InterPro" id="IPR013324">
    <property type="entry name" value="RNA_pol_sigma_r3/r4-like"/>
</dbReference>
<evidence type="ECO:0000256" key="2">
    <source>
        <dbReference type="ARBA" id="ARBA00023015"/>
    </source>
</evidence>
<dbReference type="Gene3D" id="1.10.1740.10">
    <property type="match status" value="1"/>
</dbReference>
<dbReference type="InterPro" id="IPR013325">
    <property type="entry name" value="RNA_pol_sigma_r2"/>
</dbReference>
<evidence type="ECO:0000313" key="8">
    <source>
        <dbReference type="EMBL" id="XAH74972.1"/>
    </source>
</evidence>
<name>A0ABZ3EXH7_9FIRM</name>
<proteinExistence type="inferred from homology"/>
<dbReference type="NCBIfam" id="TIGR02937">
    <property type="entry name" value="sigma70-ECF"/>
    <property type="match status" value="1"/>
</dbReference>
<keyword evidence="4" id="KW-0238">DNA-binding</keyword>
<dbReference type="EMBL" id="CP146256">
    <property type="protein sequence ID" value="XAH74972.1"/>
    <property type="molecule type" value="Genomic_DNA"/>
</dbReference>
<dbReference type="Gene3D" id="1.10.10.10">
    <property type="entry name" value="Winged helix-like DNA-binding domain superfamily/Winged helix DNA-binding domain"/>
    <property type="match status" value="1"/>
</dbReference>
<comment type="similarity">
    <text evidence="1">Belongs to the sigma-70 factor family. ECF subfamily.</text>
</comment>
<dbReference type="SUPFAM" id="SSF88946">
    <property type="entry name" value="Sigma2 domain of RNA polymerase sigma factors"/>
    <property type="match status" value="1"/>
</dbReference>
<dbReference type="InterPro" id="IPR007627">
    <property type="entry name" value="RNA_pol_sigma70_r2"/>
</dbReference>
<evidence type="ECO:0000256" key="3">
    <source>
        <dbReference type="ARBA" id="ARBA00023082"/>
    </source>
</evidence>
<keyword evidence="9" id="KW-1185">Reference proteome</keyword>
<dbReference type="InterPro" id="IPR036388">
    <property type="entry name" value="WH-like_DNA-bd_sf"/>
</dbReference>
<evidence type="ECO:0000256" key="4">
    <source>
        <dbReference type="ARBA" id="ARBA00023125"/>
    </source>
</evidence>
<keyword evidence="3" id="KW-0731">Sigma factor</keyword>
<dbReference type="RefSeq" id="WP_342758546.1">
    <property type="nucleotide sequence ID" value="NZ_CP146256.1"/>
</dbReference>
<feature type="domain" description="RNA polymerase sigma factor 70 region 4 type 2" evidence="7">
    <location>
        <begin position="99"/>
        <end position="150"/>
    </location>
</feature>